<proteinExistence type="predicted"/>
<dbReference type="Gene3D" id="1.10.357.10">
    <property type="entry name" value="Tetracycline Repressor, domain 2"/>
    <property type="match status" value="1"/>
</dbReference>
<sequence>MLGIFPIAALVGVAVAKRKTTERHRNPLPFFDSPERVLDELARRCMIDSYGLITRQFNNRSRTTWTKIVDILVGHYRQQYTIPLIRELWVGQHLNASIRSLDQIWCDEIAVLVFEQFEIHAPRFNRLSHLQCAIAVEIIERLAQYAFRTNPSGDETVLAESHDALREYFSSFE</sequence>
<dbReference type="EMBL" id="VNIQ01000006">
    <property type="protein sequence ID" value="TYQ02565.1"/>
    <property type="molecule type" value="Genomic_DNA"/>
</dbReference>
<accession>A0A652YM64</accession>
<evidence type="ECO:0000313" key="1">
    <source>
        <dbReference type="EMBL" id="TYQ02565.1"/>
    </source>
</evidence>
<gene>
    <name evidence="1" type="ORF">FNL38_106385</name>
</gene>
<reference evidence="1" key="1">
    <citation type="submission" date="2019-07" db="EMBL/GenBank/DDBJ databases">
        <title>Genomic Encyclopedia of Type Strains, Phase IV (KMG-IV): sequencing the most valuable type-strain genomes for metagenomic binning, comparative biology and taxonomic classification.</title>
        <authorList>
            <person name="Goeker M."/>
        </authorList>
    </citation>
    <scope>NUCLEOTIDE SEQUENCE</scope>
    <source>
        <strain evidence="1">DSM 44596</strain>
    </source>
</reference>
<name>A0A652YM64_NOCGL</name>
<protein>
    <submittedName>
        <fullName evidence="1">Uncharacterized protein</fullName>
    </submittedName>
</protein>
<comment type="caution">
    <text evidence="1">The sequence shown here is derived from an EMBL/GenBank/DDBJ whole genome shotgun (WGS) entry which is preliminary data.</text>
</comment>
<organism evidence="1">
    <name type="scientific">Nocardia globerula</name>
    <dbReference type="NCBI Taxonomy" id="1818"/>
    <lineage>
        <taxon>Bacteria</taxon>
        <taxon>Bacillati</taxon>
        <taxon>Actinomycetota</taxon>
        <taxon>Actinomycetes</taxon>
        <taxon>Mycobacteriales</taxon>
        <taxon>Nocardiaceae</taxon>
        <taxon>Nocardia</taxon>
    </lineage>
</organism>
<dbReference type="AlphaFoldDB" id="A0A652YM64"/>